<dbReference type="EMBL" id="LXQA011018021">
    <property type="protein sequence ID" value="MCI81396.1"/>
    <property type="molecule type" value="Genomic_DNA"/>
</dbReference>
<evidence type="ECO:0000256" key="1">
    <source>
        <dbReference type="SAM" id="SignalP"/>
    </source>
</evidence>
<feature type="signal peptide" evidence="1">
    <location>
        <begin position="1"/>
        <end position="23"/>
    </location>
</feature>
<keyword evidence="2" id="KW-0418">Kinase</keyword>
<proteinExistence type="predicted"/>
<keyword evidence="2" id="KW-0675">Receptor</keyword>
<name>A0A392UZF6_9FABA</name>
<reference evidence="2 3" key="1">
    <citation type="journal article" date="2018" name="Front. Plant Sci.">
        <title>Red Clover (Trifolium pratense) and Zigzag Clover (T. medium) - A Picture of Genomic Similarities and Differences.</title>
        <authorList>
            <person name="Dluhosova J."/>
            <person name="Istvanek J."/>
            <person name="Nedelnik J."/>
            <person name="Repkova J."/>
        </authorList>
    </citation>
    <scope>NUCLEOTIDE SEQUENCE [LARGE SCALE GENOMIC DNA]</scope>
    <source>
        <strain evidence="3">cv. 10/8</strain>
        <tissue evidence="2">Leaf</tissue>
    </source>
</reference>
<dbReference type="AlphaFoldDB" id="A0A392UZF6"/>
<keyword evidence="3" id="KW-1185">Reference proteome</keyword>
<accession>A0A392UZF6</accession>
<comment type="caution">
    <text evidence="2">The sequence shown here is derived from an EMBL/GenBank/DDBJ whole genome shotgun (WGS) entry which is preliminary data.</text>
</comment>
<sequence length="46" mass="5088">MPEKMRLLPMSCLLLFFCSFVMATSLHAATKNQGGEADALLKWKAS</sequence>
<feature type="non-terminal residue" evidence="2">
    <location>
        <position position="46"/>
    </location>
</feature>
<keyword evidence="1" id="KW-0732">Signal</keyword>
<protein>
    <submittedName>
        <fullName evidence="2">Receptor protein kinase-like protein</fullName>
    </submittedName>
</protein>
<evidence type="ECO:0000313" key="3">
    <source>
        <dbReference type="Proteomes" id="UP000265520"/>
    </source>
</evidence>
<feature type="chain" id="PRO_5017187281" evidence="1">
    <location>
        <begin position="24"/>
        <end position="46"/>
    </location>
</feature>
<dbReference type="Proteomes" id="UP000265520">
    <property type="component" value="Unassembled WGS sequence"/>
</dbReference>
<dbReference type="GO" id="GO:0016301">
    <property type="term" value="F:kinase activity"/>
    <property type="evidence" value="ECO:0007669"/>
    <property type="project" value="UniProtKB-KW"/>
</dbReference>
<evidence type="ECO:0000313" key="2">
    <source>
        <dbReference type="EMBL" id="MCI81396.1"/>
    </source>
</evidence>
<organism evidence="2 3">
    <name type="scientific">Trifolium medium</name>
    <dbReference type="NCBI Taxonomy" id="97028"/>
    <lineage>
        <taxon>Eukaryota</taxon>
        <taxon>Viridiplantae</taxon>
        <taxon>Streptophyta</taxon>
        <taxon>Embryophyta</taxon>
        <taxon>Tracheophyta</taxon>
        <taxon>Spermatophyta</taxon>
        <taxon>Magnoliopsida</taxon>
        <taxon>eudicotyledons</taxon>
        <taxon>Gunneridae</taxon>
        <taxon>Pentapetalae</taxon>
        <taxon>rosids</taxon>
        <taxon>fabids</taxon>
        <taxon>Fabales</taxon>
        <taxon>Fabaceae</taxon>
        <taxon>Papilionoideae</taxon>
        <taxon>50 kb inversion clade</taxon>
        <taxon>NPAAA clade</taxon>
        <taxon>Hologalegina</taxon>
        <taxon>IRL clade</taxon>
        <taxon>Trifolieae</taxon>
        <taxon>Trifolium</taxon>
    </lineage>
</organism>
<keyword evidence="2" id="KW-0808">Transferase</keyword>